<organism evidence="3 4">
    <name type="scientific">Agaricus bisporus var. burnettii</name>
    <dbReference type="NCBI Taxonomy" id="192524"/>
    <lineage>
        <taxon>Eukaryota</taxon>
        <taxon>Fungi</taxon>
        <taxon>Dikarya</taxon>
        <taxon>Basidiomycota</taxon>
        <taxon>Agaricomycotina</taxon>
        <taxon>Agaricomycetes</taxon>
        <taxon>Agaricomycetidae</taxon>
        <taxon>Agaricales</taxon>
        <taxon>Agaricineae</taxon>
        <taxon>Agaricaceae</taxon>
        <taxon>Agaricus</taxon>
    </lineage>
</organism>
<dbReference type="Proteomes" id="UP000629468">
    <property type="component" value="Unassembled WGS sequence"/>
</dbReference>
<gene>
    <name evidence="3" type="ORF">Agabi119p4_3561</name>
</gene>
<feature type="compositionally biased region" description="Polar residues" evidence="1">
    <location>
        <begin position="143"/>
        <end position="165"/>
    </location>
</feature>
<dbReference type="InterPro" id="IPR053006">
    <property type="entry name" value="Meiosis_regulatory"/>
</dbReference>
<evidence type="ECO:0000313" key="3">
    <source>
        <dbReference type="EMBL" id="KAF7777489.1"/>
    </source>
</evidence>
<dbReference type="PANTHER" id="PTHR28094:SF1">
    <property type="entry name" value="MEIOTICALLY UP-REGULATED GENE 113 PROTEIN"/>
    <property type="match status" value="1"/>
</dbReference>
<feature type="region of interest" description="Disordered" evidence="1">
    <location>
        <begin position="375"/>
        <end position="394"/>
    </location>
</feature>
<evidence type="ECO:0000259" key="2">
    <source>
        <dbReference type="Pfam" id="PF10544"/>
    </source>
</evidence>
<evidence type="ECO:0000256" key="1">
    <source>
        <dbReference type="SAM" id="MobiDB-lite"/>
    </source>
</evidence>
<dbReference type="PANTHER" id="PTHR28094">
    <property type="entry name" value="MEIOTICALLY UP-REGULATED GENE 113 PROTEIN"/>
    <property type="match status" value="1"/>
</dbReference>
<feature type="region of interest" description="Disordered" evidence="1">
    <location>
        <begin position="122"/>
        <end position="181"/>
    </location>
</feature>
<dbReference type="Pfam" id="PF10544">
    <property type="entry name" value="T5orf172"/>
    <property type="match status" value="1"/>
</dbReference>
<dbReference type="InterPro" id="IPR018306">
    <property type="entry name" value="Phage_T5_Orf172_DNA-bd"/>
</dbReference>
<name>A0A8H7KI42_AGABI</name>
<comment type="caution">
    <text evidence="3">The sequence shown here is derived from an EMBL/GenBank/DDBJ whole genome shotgun (WGS) entry which is preliminary data.</text>
</comment>
<evidence type="ECO:0000313" key="4">
    <source>
        <dbReference type="Proteomes" id="UP000629468"/>
    </source>
</evidence>
<dbReference type="EMBL" id="JABXXO010000005">
    <property type="protein sequence ID" value="KAF7777489.1"/>
    <property type="molecule type" value="Genomic_DNA"/>
</dbReference>
<protein>
    <recommendedName>
        <fullName evidence="2">Bacteriophage T5 Orf172 DNA-binding domain-containing protein</fullName>
    </recommendedName>
</protein>
<accession>A0A8H7KI42</accession>
<sequence length="446" mass="50067">MIGGLFRLQDTKDKNKFFDKILQKFMPPSTYPPPISPYRPVSEDASQTEINRLAAAFGRVYVSSVPPENREQRSPVFVGGFHLAGNLSDSRMNLPLYSQPATMPEAQVSRTMMFAQQPVDDRSVAAPSPPLTPQNPAHRRAQTRPNSTAASPSPAEVSSQSTTPVKFSLSSGSSPSQISSPSHQTCLVQCSGFTKAQKQCARMIKTNSLIGDSSRQIERFCHQHTKEVLINSGYYSKRNDNWVDFNLWICPYLQESTQATLRAEMVKARSAQDEPGYIYTFEIRDPGSKTIRLKVGRATNVVKRLDQWTKQCGSEEQVPRGVYPENVEQDGSSLMKGRIQAGEKTPFCHRLERLIHIELADLASTCVYLQPGWPHVDTPPSTSGSPKKKTKGKENACNKVCPDCGARHNEIFEFKRWERGANQGKEWERIVKPVIERWGKFVELYV</sequence>
<reference evidence="3 4" key="1">
    <citation type="journal article" name="Sci. Rep.">
        <title>Telomere-to-telomere assembled and centromere annotated genomes of the two main subspecies of the button mushroom Agaricus bisporus reveal especially polymorphic chromosome ends.</title>
        <authorList>
            <person name="Sonnenberg A.S.M."/>
            <person name="Sedaghat-Telgerd N."/>
            <person name="Lavrijssen B."/>
            <person name="Ohm R.A."/>
            <person name="Hendrickx P.M."/>
            <person name="Scholtmeijer K."/>
            <person name="Baars J.J.P."/>
            <person name="van Peer A."/>
        </authorList>
    </citation>
    <scope>NUCLEOTIDE SEQUENCE [LARGE SCALE GENOMIC DNA]</scope>
    <source>
        <strain evidence="3 4">H119_p4</strain>
    </source>
</reference>
<feature type="compositionally biased region" description="Low complexity" evidence="1">
    <location>
        <begin position="168"/>
        <end position="181"/>
    </location>
</feature>
<dbReference type="AlphaFoldDB" id="A0A8H7KI42"/>
<feature type="domain" description="Bacteriophage T5 Orf172 DNA-binding" evidence="2">
    <location>
        <begin position="276"/>
        <end position="362"/>
    </location>
</feature>
<proteinExistence type="predicted"/>